<organism evidence="1 2">
    <name type="scientific">Lactuca saligna</name>
    <name type="common">Willowleaf lettuce</name>
    <dbReference type="NCBI Taxonomy" id="75948"/>
    <lineage>
        <taxon>Eukaryota</taxon>
        <taxon>Viridiplantae</taxon>
        <taxon>Streptophyta</taxon>
        <taxon>Embryophyta</taxon>
        <taxon>Tracheophyta</taxon>
        <taxon>Spermatophyta</taxon>
        <taxon>Magnoliopsida</taxon>
        <taxon>eudicotyledons</taxon>
        <taxon>Gunneridae</taxon>
        <taxon>Pentapetalae</taxon>
        <taxon>asterids</taxon>
        <taxon>campanulids</taxon>
        <taxon>Asterales</taxon>
        <taxon>Asteraceae</taxon>
        <taxon>Cichorioideae</taxon>
        <taxon>Cichorieae</taxon>
        <taxon>Lactucinae</taxon>
        <taxon>Lactuca</taxon>
    </lineage>
</organism>
<evidence type="ECO:0000313" key="1">
    <source>
        <dbReference type="EMBL" id="CAI9300149.1"/>
    </source>
</evidence>
<protein>
    <submittedName>
        <fullName evidence="1">Uncharacterized protein</fullName>
    </submittedName>
</protein>
<dbReference type="Proteomes" id="UP001177003">
    <property type="component" value="Chromosome 8"/>
</dbReference>
<evidence type="ECO:0000313" key="2">
    <source>
        <dbReference type="Proteomes" id="UP001177003"/>
    </source>
</evidence>
<reference evidence="1" key="1">
    <citation type="submission" date="2023-04" db="EMBL/GenBank/DDBJ databases">
        <authorList>
            <person name="Vijverberg K."/>
            <person name="Xiong W."/>
            <person name="Schranz E."/>
        </authorList>
    </citation>
    <scope>NUCLEOTIDE SEQUENCE</scope>
</reference>
<dbReference type="AlphaFoldDB" id="A0AA35ZWE1"/>
<sequence>MSARDLPGADMDHCLQRSTVDCFGILGLSKQKVPVTTNVRLQDRIPVFDASTGLLPTLIHHFLNHHISLISVLFDNPPPLKSDAYTDNNMAVTSDYRPVMEKFILPPLLTTSPVQLAFRRVTLLSKTCNFSLDPSLMVVDFQPLLLFDKDGYMSRFENPDWLNTHFAATSTTPAVLTHMECRCHV</sequence>
<name>A0AA35ZWE1_LACSI</name>
<dbReference type="EMBL" id="OX465084">
    <property type="protein sequence ID" value="CAI9300149.1"/>
    <property type="molecule type" value="Genomic_DNA"/>
</dbReference>
<keyword evidence="2" id="KW-1185">Reference proteome</keyword>
<gene>
    <name evidence="1" type="ORF">LSALG_LOCUS38811</name>
</gene>
<accession>A0AA35ZWE1</accession>
<proteinExistence type="predicted"/>